<dbReference type="InterPro" id="IPR041205">
    <property type="entry name" value="ScsC_N"/>
</dbReference>
<comment type="caution">
    <text evidence="3">The sequence shown here is derived from an EMBL/GenBank/DDBJ whole genome shotgun (WGS) entry which is preliminary data.</text>
</comment>
<dbReference type="CDD" id="cd03023">
    <property type="entry name" value="DsbA_Com1_like"/>
    <property type="match status" value="1"/>
</dbReference>
<dbReference type="PROSITE" id="PS51352">
    <property type="entry name" value="THIOREDOXIN_2"/>
    <property type="match status" value="1"/>
</dbReference>
<dbReference type="PANTHER" id="PTHR35272:SF3">
    <property type="entry name" value="THIOL:DISULFIDE INTERCHANGE PROTEIN DSBC"/>
    <property type="match status" value="1"/>
</dbReference>
<dbReference type="SUPFAM" id="SSF52833">
    <property type="entry name" value="Thioredoxin-like"/>
    <property type="match status" value="1"/>
</dbReference>
<dbReference type="Proteomes" id="UP001157961">
    <property type="component" value="Unassembled WGS sequence"/>
</dbReference>
<dbReference type="Pfam" id="PF01323">
    <property type="entry name" value="DSBA"/>
    <property type="match status" value="1"/>
</dbReference>
<feature type="chain" id="PRO_5046092398" evidence="1">
    <location>
        <begin position="25"/>
        <end position="251"/>
    </location>
</feature>
<name>A0ABY1NZE0_9RHOB</name>
<reference evidence="3 4" key="1">
    <citation type="submission" date="2017-05" db="EMBL/GenBank/DDBJ databases">
        <authorList>
            <person name="Varghese N."/>
            <person name="Submissions S."/>
        </authorList>
    </citation>
    <scope>NUCLEOTIDE SEQUENCE [LARGE SCALE GENOMIC DNA]</scope>
    <source>
        <strain evidence="3 4">DSM 29734</strain>
    </source>
</reference>
<organism evidence="3 4">
    <name type="scientific">Shimia sagamensis</name>
    <dbReference type="NCBI Taxonomy" id="1566352"/>
    <lineage>
        <taxon>Bacteria</taxon>
        <taxon>Pseudomonadati</taxon>
        <taxon>Pseudomonadota</taxon>
        <taxon>Alphaproteobacteria</taxon>
        <taxon>Rhodobacterales</taxon>
        <taxon>Roseobacteraceae</taxon>
    </lineage>
</organism>
<evidence type="ECO:0000256" key="1">
    <source>
        <dbReference type="SAM" id="SignalP"/>
    </source>
</evidence>
<evidence type="ECO:0000259" key="2">
    <source>
        <dbReference type="PROSITE" id="PS51352"/>
    </source>
</evidence>
<evidence type="ECO:0000313" key="4">
    <source>
        <dbReference type="Proteomes" id="UP001157961"/>
    </source>
</evidence>
<dbReference type="InterPro" id="IPR051470">
    <property type="entry name" value="Thiol:disulfide_interchange"/>
</dbReference>
<dbReference type="InterPro" id="IPR013766">
    <property type="entry name" value="Thioredoxin_domain"/>
</dbReference>
<feature type="signal peptide" evidence="1">
    <location>
        <begin position="1"/>
        <end position="24"/>
    </location>
</feature>
<dbReference type="Pfam" id="PF18312">
    <property type="entry name" value="ScsC_N"/>
    <property type="match status" value="1"/>
</dbReference>
<dbReference type="Gene3D" id="3.40.30.10">
    <property type="entry name" value="Glutaredoxin"/>
    <property type="match status" value="1"/>
</dbReference>
<dbReference type="InterPro" id="IPR001853">
    <property type="entry name" value="DSBA-like_thioredoxin_dom"/>
</dbReference>
<keyword evidence="1" id="KW-0732">Signal</keyword>
<keyword evidence="4" id="KW-1185">Reference proteome</keyword>
<dbReference type="EMBL" id="FXTY01000004">
    <property type="protein sequence ID" value="SMP22669.1"/>
    <property type="molecule type" value="Genomic_DNA"/>
</dbReference>
<gene>
    <name evidence="3" type="ORF">SAMN06265373_104235</name>
</gene>
<evidence type="ECO:0000313" key="3">
    <source>
        <dbReference type="EMBL" id="SMP22669.1"/>
    </source>
</evidence>
<dbReference type="GO" id="GO:0016853">
    <property type="term" value="F:isomerase activity"/>
    <property type="evidence" value="ECO:0007669"/>
    <property type="project" value="UniProtKB-KW"/>
</dbReference>
<dbReference type="PANTHER" id="PTHR35272">
    <property type="entry name" value="THIOL:DISULFIDE INTERCHANGE PROTEIN DSBC-RELATED"/>
    <property type="match status" value="1"/>
</dbReference>
<feature type="domain" description="Thioredoxin" evidence="2">
    <location>
        <begin position="64"/>
        <end position="251"/>
    </location>
</feature>
<sequence>MSKLTTKLATSALALALAVTPALAFDIDKLSDDDREAFRAEVRAYLLENPEVIMEAVAVLEERNASAQATADFDLVTANADRLFDDGYSYVGGNLEGDITIVEFVDYRCGYCRKAHDEVAELLKSDGNIRIIVKEYPILGEASDLSSRFAISVKQKLGDEAYKLAADTLIKMRGDVTEKSLRKLAKGLGFDSDMILDHMDAPEVEKEIATTRALARDLNITGTPSFVFHDEMVRGYVPLKGMRAIVKDKRG</sequence>
<proteinExistence type="predicted"/>
<keyword evidence="3" id="KW-0413">Isomerase</keyword>
<dbReference type="RefSeq" id="WP_283426189.1">
    <property type="nucleotide sequence ID" value="NZ_FXTY01000004.1"/>
</dbReference>
<protein>
    <submittedName>
        <fullName evidence="3">Protein-disulfide isomerase</fullName>
    </submittedName>
</protein>
<dbReference type="InterPro" id="IPR036249">
    <property type="entry name" value="Thioredoxin-like_sf"/>
</dbReference>
<accession>A0ABY1NZE0</accession>